<name>A0A927AYL5_9BACT</name>
<dbReference type="Pfam" id="PF00326">
    <property type="entry name" value="Peptidase_S9"/>
    <property type="match status" value="1"/>
</dbReference>
<dbReference type="GO" id="GO:0008239">
    <property type="term" value="F:dipeptidyl-peptidase activity"/>
    <property type="evidence" value="ECO:0007669"/>
    <property type="project" value="TreeGrafter"/>
</dbReference>
<sequence length="986" mass="111522">MKHFAQLAFCFLFPVSLLAQTPKRPLNASDYDRWQSVKSEKISDDGRWIAFQVDPQDGDGRLETWTTGTNPSRTHYVFPRGYMAQFTPDSKFLVMRLKVPVADVRKAKLKKKKADEMPKDSLLALNLTTGKSIKLPSVKSFAFGKDAGSWLAVMQERKDSKERPARVTTQTQRDTLPSTSPTSTTEVAGKASSKKPKGDDLTLFNMADGSRKTFRYVSNVVVSDNGQKIFYSKDSANDSLKTGDKAVPGVFLFNTSNGQTMLVDTSSKRKIYKGLAVDKAGQQIAWMASADSAGSDVKVFSLYYKNLVPALPTKGKKPKTTPLEAPFKVLADTLTAAIPKGWSVNEFREPKFADDSKRLYFSTSPIPPKPTKDTLTPEDEKVKMDIWTWQDSRLQPMQQKRLKEEKERGFLTIYDVASGKIIPLATREMPTVAFDPKVNTRYLLGLSDLPYQVQSSWDPGHTDLYLIDTQSGTKKKIASDIMASQPKLSPAGTYAYWFDERDSLWRAWSVADNKRIDLTRGLPSKFFDEEHDTPDLPGSYGSAGWTTNDRYVWLYDRYDIWQIDPTGKEKPLNLTAGWGRKNHVRLRYAEFDADDTPMPGQGRMAPEKAIDPKNELFFTGIWESDKSTGLFKSKNGLSALEPTTLTHSNHRYAKLNKAKNAATMTFYRGNFQEPINLYQTDSTLANPVQLTRINPQQDSISWGSVELVKWIGTNGTKLEGLLYKPEGFDPKKKYPMLTYFYERNAETLNDYKVPAPSRSTINVSYCVSNGYLVFIPDIVYTTGQPGPNAYDCIVPGVLSLVERGFVDRDRLGIQGQSWGGYQTAYIITRTNLFRAAEAGAPVANMTSAYGGIRWETGLVRQFQYEKTQSRIGGTLWDKPMNYIENSPLFYANRIQTPLMMTHNDADGAVPWYQGIEMFTALRRLDKPVWMLVYNGEGHNLTQRHNAKDLSIRLYQFFDYYLKDASMPIWMKEGRSAVEKDRGEMKY</sequence>
<keyword evidence="2" id="KW-0732">Signal</keyword>
<dbReference type="GO" id="GO:0008236">
    <property type="term" value="F:serine-type peptidase activity"/>
    <property type="evidence" value="ECO:0007669"/>
    <property type="project" value="InterPro"/>
</dbReference>
<dbReference type="RefSeq" id="WP_191037904.1">
    <property type="nucleotide sequence ID" value="NZ_JACXAA010000002.1"/>
</dbReference>
<dbReference type="PANTHER" id="PTHR11731">
    <property type="entry name" value="PROTEASE FAMILY S9B,C DIPEPTIDYL-PEPTIDASE IV-RELATED"/>
    <property type="match status" value="1"/>
</dbReference>
<dbReference type="InterPro" id="IPR029058">
    <property type="entry name" value="AB_hydrolase_fold"/>
</dbReference>
<evidence type="ECO:0000259" key="3">
    <source>
        <dbReference type="Pfam" id="PF00326"/>
    </source>
</evidence>
<feature type="region of interest" description="Disordered" evidence="1">
    <location>
        <begin position="155"/>
        <end position="200"/>
    </location>
</feature>
<evidence type="ECO:0000256" key="2">
    <source>
        <dbReference type="SAM" id="SignalP"/>
    </source>
</evidence>
<gene>
    <name evidence="4" type="ORF">IC230_05080</name>
</gene>
<feature type="compositionally biased region" description="Low complexity" evidence="1">
    <location>
        <begin position="175"/>
        <end position="185"/>
    </location>
</feature>
<proteinExistence type="predicted"/>
<dbReference type="SUPFAM" id="SSF82171">
    <property type="entry name" value="DPP6 N-terminal domain-like"/>
    <property type="match status" value="1"/>
</dbReference>
<feature type="domain" description="Peptidase S9 prolyl oligopeptidase catalytic" evidence="3">
    <location>
        <begin position="783"/>
        <end position="963"/>
    </location>
</feature>
<keyword evidence="5" id="KW-1185">Reference proteome</keyword>
<evidence type="ECO:0000313" key="5">
    <source>
        <dbReference type="Proteomes" id="UP000653797"/>
    </source>
</evidence>
<accession>A0A927AYL5</accession>
<dbReference type="Proteomes" id="UP000653797">
    <property type="component" value="Unassembled WGS sequence"/>
</dbReference>
<dbReference type="Gene3D" id="3.40.50.1820">
    <property type="entry name" value="alpha/beta hydrolase"/>
    <property type="match status" value="1"/>
</dbReference>
<evidence type="ECO:0000256" key="1">
    <source>
        <dbReference type="SAM" id="MobiDB-lite"/>
    </source>
</evidence>
<feature type="signal peptide" evidence="2">
    <location>
        <begin position="1"/>
        <end position="19"/>
    </location>
</feature>
<dbReference type="InterPro" id="IPR001375">
    <property type="entry name" value="Peptidase_S9_cat"/>
</dbReference>
<feature type="compositionally biased region" description="Basic and acidic residues" evidence="1">
    <location>
        <begin position="155"/>
        <end position="165"/>
    </location>
</feature>
<feature type="chain" id="PRO_5036719960" evidence="2">
    <location>
        <begin position="20"/>
        <end position="986"/>
    </location>
</feature>
<protein>
    <submittedName>
        <fullName evidence="4">S9 family peptidase</fullName>
    </submittedName>
</protein>
<dbReference type="EMBL" id="JACXAA010000002">
    <property type="protein sequence ID" value="MBD2752254.1"/>
    <property type="molecule type" value="Genomic_DNA"/>
</dbReference>
<reference evidence="4" key="1">
    <citation type="submission" date="2020-09" db="EMBL/GenBank/DDBJ databases">
        <authorList>
            <person name="Kim M.K."/>
        </authorList>
    </citation>
    <scope>NUCLEOTIDE SEQUENCE</scope>
    <source>
        <strain evidence="4">BT704</strain>
    </source>
</reference>
<evidence type="ECO:0000313" key="4">
    <source>
        <dbReference type="EMBL" id="MBD2752254.1"/>
    </source>
</evidence>
<organism evidence="4 5">
    <name type="scientific">Spirosoma validum</name>
    <dbReference type="NCBI Taxonomy" id="2771355"/>
    <lineage>
        <taxon>Bacteria</taxon>
        <taxon>Pseudomonadati</taxon>
        <taxon>Bacteroidota</taxon>
        <taxon>Cytophagia</taxon>
        <taxon>Cytophagales</taxon>
        <taxon>Cytophagaceae</taxon>
        <taxon>Spirosoma</taxon>
    </lineage>
</organism>
<comment type="caution">
    <text evidence="4">The sequence shown here is derived from an EMBL/GenBank/DDBJ whole genome shotgun (WGS) entry which is preliminary data.</text>
</comment>
<dbReference type="AlphaFoldDB" id="A0A927AYL5"/>
<dbReference type="InterPro" id="IPR050278">
    <property type="entry name" value="Serine_Prot_S9B/DPPIV"/>
</dbReference>
<dbReference type="GO" id="GO:0006508">
    <property type="term" value="P:proteolysis"/>
    <property type="evidence" value="ECO:0007669"/>
    <property type="project" value="InterPro"/>
</dbReference>
<dbReference type="SUPFAM" id="SSF53474">
    <property type="entry name" value="alpha/beta-Hydrolases"/>
    <property type="match status" value="1"/>
</dbReference>
<dbReference type="PANTHER" id="PTHR11731:SF193">
    <property type="entry name" value="DIPEPTIDYL PEPTIDASE 9"/>
    <property type="match status" value="1"/>
</dbReference>